<dbReference type="Proteomes" id="UP000054323">
    <property type="component" value="Unassembled WGS sequence"/>
</dbReference>
<reference evidence="2" key="1">
    <citation type="journal article" date="2015" name="MBio">
        <title>Genome-Resolved Metagenomic Analysis Reveals Roles for Candidate Phyla and Other Microbial Community Members in Biogeochemical Transformations in Oil Reservoirs.</title>
        <authorList>
            <person name="Hu P."/>
            <person name="Tom L."/>
            <person name="Singh A."/>
            <person name="Thomas B.C."/>
            <person name="Baker B.J."/>
            <person name="Piceno Y.M."/>
            <person name="Andersen G.L."/>
            <person name="Banfield J.F."/>
        </authorList>
    </citation>
    <scope>NUCLEOTIDE SEQUENCE [LARGE SCALE GENOMIC DNA]</scope>
</reference>
<accession>A0A124FS13</accession>
<comment type="caution">
    <text evidence="1">The sequence shown here is derived from an EMBL/GenBank/DDBJ whole genome shotgun (WGS) entry which is preliminary data.</text>
</comment>
<sequence>MILKKTAPECTGLMCESSGGPYRSILPPLANHYAVDPAEFWERLEQLNDDDLQYLVELIQDGSESLGCVSPGHLAVFLTLIADRLGRDTALSILQRYESEDGCTP</sequence>
<dbReference type="EMBL" id="LGGD01000205">
    <property type="protein sequence ID" value="KUK60807.1"/>
    <property type="molecule type" value="Genomic_DNA"/>
</dbReference>
<evidence type="ECO:0000313" key="1">
    <source>
        <dbReference type="EMBL" id="KUK60807.1"/>
    </source>
</evidence>
<dbReference type="AlphaFoldDB" id="A0A124FS13"/>
<gene>
    <name evidence="1" type="ORF">XD82_1478</name>
</gene>
<protein>
    <submittedName>
        <fullName evidence="1">Uncharacterized protein</fullName>
    </submittedName>
</protein>
<proteinExistence type="predicted"/>
<evidence type="ECO:0000313" key="2">
    <source>
        <dbReference type="Proteomes" id="UP000054323"/>
    </source>
</evidence>
<name>A0A124FS13_9EURY</name>
<organism evidence="1 2">
    <name type="scientific">Methanoculleus marisnigri</name>
    <dbReference type="NCBI Taxonomy" id="2198"/>
    <lineage>
        <taxon>Archaea</taxon>
        <taxon>Methanobacteriati</taxon>
        <taxon>Methanobacteriota</taxon>
        <taxon>Stenosarchaea group</taxon>
        <taxon>Methanomicrobia</taxon>
        <taxon>Methanomicrobiales</taxon>
        <taxon>Methanomicrobiaceae</taxon>
        <taxon>Methanoculleus</taxon>
    </lineage>
</organism>
<dbReference type="PATRIC" id="fig|2198.4.peg.1872"/>